<keyword evidence="3" id="KW-0820">tRNA-binding</keyword>
<dbReference type="InterPro" id="IPR004652">
    <property type="entry name" value="DusB-like"/>
</dbReference>
<name>A0A069RFF0_PEPLI</name>
<evidence type="ECO:0000256" key="2">
    <source>
        <dbReference type="ARBA" id="ARBA00002790"/>
    </source>
</evidence>
<keyword evidence="17" id="KW-1185">Reference proteome</keyword>
<evidence type="ECO:0000256" key="6">
    <source>
        <dbReference type="ARBA" id="ARBA00022694"/>
    </source>
</evidence>
<comment type="catalytic activity">
    <reaction evidence="10">
        <text>a 5,6-dihydrouridine in tRNA + NADP(+) = a uridine in tRNA + NADPH + H(+)</text>
        <dbReference type="Rhea" id="RHEA:23624"/>
        <dbReference type="Rhea" id="RHEA-COMP:13339"/>
        <dbReference type="Rhea" id="RHEA-COMP:13887"/>
        <dbReference type="ChEBI" id="CHEBI:15378"/>
        <dbReference type="ChEBI" id="CHEBI:57783"/>
        <dbReference type="ChEBI" id="CHEBI:58349"/>
        <dbReference type="ChEBI" id="CHEBI:65315"/>
        <dbReference type="ChEBI" id="CHEBI:74443"/>
    </reaction>
</comment>
<dbReference type="PROSITE" id="PS01136">
    <property type="entry name" value="UPF0034"/>
    <property type="match status" value="1"/>
</dbReference>
<evidence type="ECO:0000256" key="8">
    <source>
        <dbReference type="ARBA" id="ARBA00022884"/>
    </source>
</evidence>
<dbReference type="PANTHER" id="PTHR45846">
    <property type="entry name" value="TRNA-DIHYDROURIDINE(47) SYNTHASE [NAD(P)(+)]-LIKE"/>
    <property type="match status" value="1"/>
</dbReference>
<dbReference type="GO" id="GO:0050660">
    <property type="term" value="F:flavin adenine dinucleotide binding"/>
    <property type="evidence" value="ECO:0007669"/>
    <property type="project" value="InterPro"/>
</dbReference>
<feature type="binding site" evidence="14">
    <location>
        <begin position="228"/>
        <end position="229"/>
    </location>
    <ligand>
        <name>FMN</name>
        <dbReference type="ChEBI" id="CHEBI:58210"/>
    </ligand>
</feature>
<dbReference type="SUPFAM" id="SSF51395">
    <property type="entry name" value="FMN-linked oxidoreductases"/>
    <property type="match status" value="1"/>
</dbReference>
<feature type="domain" description="DUS-like FMN-binding" evidence="15">
    <location>
        <begin position="18"/>
        <end position="317"/>
    </location>
</feature>
<dbReference type="Proteomes" id="UP000027946">
    <property type="component" value="Unassembled WGS sequence"/>
</dbReference>
<protein>
    <recommendedName>
        <fullName evidence="12">tRNA-dihydrouridine synthase</fullName>
        <ecNumber evidence="12">1.3.1.-</ecNumber>
    </recommendedName>
</protein>
<dbReference type="InterPro" id="IPR013785">
    <property type="entry name" value="Aldolase_TIM"/>
</dbReference>
<reference evidence="16 17" key="1">
    <citation type="submission" date="2014-03" db="EMBL/GenBank/DDBJ databases">
        <title>Genome sequence of Clostridium litorale W6, DSM 5388.</title>
        <authorList>
            <person name="Poehlein A."/>
            <person name="Jagirdar A."/>
            <person name="Khonsari B."/>
            <person name="Chibani C.M."/>
            <person name="Gutierrez Gutierrez D.A."/>
            <person name="Davydova E."/>
            <person name="Alghaithi H.S."/>
            <person name="Nair K.P."/>
            <person name="Dhamotharan K."/>
            <person name="Chandran L."/>
            <person name="G W."/>
            <person name="Daniel R."/>
        </authorList>
    </citation>
    <scope>NUCLEOTIDE SEQUENCE [LARGE SCALE GENOMIC DNA]</scope>
    <source>
        <strain evidence="16 17">W6</strain>
    </source>
</reference>
<dbReference type="InterPro" id="IPR018517">
    <property type="entry name" value="tRNA_hU_synthase_CS"/>
</dbReference>
<dbReference type="CDD" id="cd02801">
    <property type="entry name" value="DUS_like_FMN"/>
    <property type="match status" value="1"/>
</dbReference>
<comment type="cofactor">
    <cofactor evidence="1 12 14">
        <name>FMN</name>
        <dbReference type="ChEBI" id="CHEBI:58210"/>
    </cofactor>
</comment>
<evidence type="ECO:0000256" key="5">
    <source>
        <dbReference type="ARBA" id="ARBA00022643"/>
    </source>
</evidence>
<dbReference type="NCBIfam" id="TIGR00737">
    <property type="entry name" value="nifR3_yhdG"/>
    <property type="match status" value="1"/>
</dbReference>
<dbReference type="GO" id="GO:0017150">
    <property type="term" value="F:tRNA dihydrouridine synthase activity"/>
    <property type="evidence" value="ECO:0007669"/>
    <property type="project" value="InterPro"/>
</dbReference>
<feature type="binding site" evidence="14">
    <location>
        <position position="143"/>
    </location>
    <ligand>
        <name>FMN</name>
        <dbReference type="ChEBI" id="CHEBI:58210"/>
    </ligand>
</feature>
<gene>
    <name evidence="16" type="primary">dus1</name>
    <name evidence="16" type="ORF">CLIT_13c02470</name>
</gene>
<dbReference type="PANTHER" id="PTHR45846:SF1">
    <property type="entry name" value="TRNA-DIHYDROURIDINE(47) SYNTHASE [NAD(P)(+)]-LIKE"/>
    <property type="match status" value="1"/>
</dbReference>
<sequence>MKGSIEIGRVKLSNRVFLAPMAGVTDLPFRLLCKEMECGLLYTEMINAKALCYDDEKTKSMIEIHKREHPVALQIFGHEPEYIKGAVEILNGHDNEILDINMGCPAPKIVKNGDGSALMKNPDLAGRIMEAAVKASKKPVTVKIRSGWDDESINACEIARIAQECGVSAVAVHGRTREQYYSGSADWDIIRMVKEVVSIPVIGNGDIKSADDAKNMFRKTLCDAVMIGRGAQGNPWIFGQVSSQLEGCEKYREPDDIEKINTAIRHLEMVMDVKGEYSAVVEMRKHLGWYLKGMKGSARVREEIHKFKTFEDVTKRLSVYMDEFSL</sequence>
<keyword evidence="9 12" id="KW-0560">Oxidoreductase</keyword>
<dbReference type="InterPro" id="IPR024036">
    <property type="entry name" value="tRNA-dHydroUridine_Synthase_C"/>
</dbReference>
<keyword evidence="14" id="KW-0547">Nucleotide-binding</keyword>
<dbReference type="Gene3D" id="3.20.20.70">
    <property type="entry name" value="Aldolase class I"/>
    <property type="match status" value="1"/>
</dbReference>
<keyword evidence="4 12" id="KW-0285">Flavoprotein</keyword>
<evidence type="ECO:0000256" key="9">
    <source>
        <dbReference type="ARBA" id="ARBA00023002"/>
    </source>
</evidence>
<comment type="catalytic activity">
    <reaction evidence="11">
        <text>a 5,6-dihydrouridine in tRNA + NAD(+) = a uridine in tRNA + NADH + H(+)</text>
        <dbReference type="Rhea" id="RHEA:54452"/>
        <dbReference type="Rhea" id="RHEA-COMP:13339"/>
        <dbReference type="Rhea" id="RHEA-COMP:13887"/>
        <dbReference type="ChEBI" id="CHEBI:15378"/>
        <dbReference type="ChEBI" id="CHEBI:57540"/>
        <dbReference type="ChEBI" id="CHEBI:57945"/>
        <dbReference type="ChEBI" id="CHEBI:65315"/>
        <dbReference type="ChEBI" id="CHEBI:74443"/>
    </reaction>
</comment>
<evidence type="ECO:0000313" key="17">
    <source>
        <dbReference type="Proteomes" id="UP000027946"/>
    </source>
</evidence>
<dbReference type="InterPro" id="IPR035587">
    <property type="entry name" value="DUS-like_FMN-bd"/>
</dbReference>
<dbReference type="GO" id="GO:0000049">
    <property type="term" value="F:tRNA binding"/>
    <property type="evidence" value="ECO:0007669"/>
    <property type="project" value="UniProtKB-KW"/>
</dbReference>
<feature type="binding site" evidence="14">
    <location>
        <position position="173"/>
    </location>
    <ligand>
        <name>FMN</name>
        <dbReference type="ChEBI" id="CHEBI:58210"/>
    </ligand>
</feature>
<organism evidence="16 17">
    <name type="scientific">Peptoclostridium litorale DSM 5388</name>
    <dbReference type="NCBI Taxonomy" id="1121324"/>
    <lineage>
        <taxon>Bacteria</taxon>
        <taxon>Bacillati</taxon>
        <taxon>Bacillota</taxon>
        <taxon>Clostridia</taxon>
        <taxon>Peptostreptococcales</taxon>
        <taxon>Peptoclostridiaceae</taxon>
        <taxon>Peptoclostridium</taxon>
    </lineage>
</organism>
<evidence type="ECO:0000256" key="10">
    <source>
        <dbReference type="ARBA" id="ARBA00048205"/>
    </source>
</evidence>
<evidence type="ECO:0000256" key="3">
    <source>
        <dbReference type="ARBA" id="ARBA00022555"/>
    </source>
</evidence>
<comment type="similarity">
    <text evidence="12">Belongs to the dus family.</text>
</comment>
<dbReference type="eggNOG" id="COG0042">
    <property type="taxonomic scope" value="Bacteria"/>
</dbReference>
<evidence type="ECO:0000256" key="13">
    <source>
        <dbReference type="PIRSR" id="PIRSR006621-1"/>
    </source>
</evidence>
<dbReference type="AlphaFoldDB" id="A0A069RFF0"/>
<proteinExistence type="inferred from homology"/>
<accession>A0A069RFF0</accession>
<keyword evidence="5 12" id="KW-0288">FMN</keyword>
<dbReference type="PIRSF" id="PIRSF006621">
    <property type="entry name" value="Dus"/>
    <property type="match status" value="1"/>
</dbReference>
<evidence type="ECO:0000256" key="4">
    <source>
        <dbReference type="ARBA" id="ARBA00022630"/>
    </source>
</evidence>
<comment type="caution">
    <text evidence="16">The sequence shown here is derived from an EMBL/GenBank/DDBJ whole genome shotgun (WGS) entry which is preliminary data.</text>
</comment>
<dbReference type="InterPro" id="IPR001269">
    <property type="entry name" value="DUS_fam"/>
</dbReference>
<evidence type="ECO:0000256" key="7">
    <source>
        <dbReference type="ARBA" id="ARBA00022857"/>
    </source>
</evidence>
<evidence type="ECO:0000259" key="15">
    <source>
        <dbReference type="Pfam" id="PF01207"/>
    </source>
</evidence>
<dbReference type="Pfam" id="PF01207">
    <property type="entry name" value="Dus"/>
    <property type="match status" value="1"/>
</dbReference>
<dbReference type="STRING" id="1121324.CLIT_13c02470"/>
<evidence type="ECO:0000256" key="11">
    <source>
        <dbReference type="ARBA" id="ARBA00048802"/>
    </source>
</evidence>
<feature type="binding site" evidence="14">
    <location>
        <position position="74"/>
    </location>
    <ligand>
        <name>FMN</name>
        <dbReference type="ChEBI" id="CHEBI:58210"/>
    </ligand>
</feature>
<keyword evidence="6 12" id="KW-0819">tRNA processing</keyword>
<evidence type="ECO:0000256" key="12">
    <source>
        <dbReference type="PIRNR" id="PIRNR006621"/>
    </source>
</evidence>
<feature type="binding site" evidence="14">
    <location>
        <begin position="20"/>
        <end position="22"/>
    </location>
    <ligand>
        <name>FMN</name>
        <dbReference type="ChEBI" id="CHEBI:58210"/>
    </ligand>
</feature>
<comment type="function">
    <text evidence="2 12">Catalyzes the synthesis of 5,6-dihydrouridine (D), a modified base found in the D-loop of most tRNAs, via the reduction of the C5-C6 double bond in target uridines.</text>
</comment>
<feature type="active site" description="Proton donor" evidence="13">
    <location>
        <position position="104"/>
    </location>
</feature>
<dbReference type="Gene3D" id="1.10.1200.80">
    <property type="entry name" value="Putative flavin oxidoreducatase, domain 2"/>
    <property type="match status" value="1"/>
</dbReference>
<evidence type="ECO:0000313" key="16">
    <source>
        <dbReference type="EMBL" id="KDR94925.1"/>
    </source>
</evidence>
<keyword evidence="8" id="KW-0694">RNA-binding</keyword>
<keyword evidence="7" id="KW-0521">NADP</keyword>
<evidence type="ECO:0000256" key="14">
    <source>
        <dbReference type="PIRSR" id="PIRSR006621-2"/>
    </source>
</evidence>
<evidence type="ECO:0000256" key="1">
    <source>
        <dbReference type="ARBA" id="ARBA00001917"/>
    </source>
</evidence>
<dbReference type="EC" id="1.3.1.-" evidence="12"/>
<dbReference type="EMBL" id="JJMM01000013">
    <property type="protein sequence ID" value="KDR94925.1"/>
    <property type="molecule type" value="Genomic_DNA"/>
</dbReference>